<dbReference type="RefSeq" id="WP_120073643.1">
    <property type="nucleotide sequence ID" value="NZ_CP126113.1"/>
</dbReference>
<gene>
    <name evidence="1" type="ORF">D4N35_011370</name>
</gene>
<protein>
    <recommendedName>
        <fullName evidence="3">YneQ</fullName>
    </recommendedName>
</protein>
<dbReference type="EMBL" id="QYTU02000024">
    <property type="protein sequence ID" value="RWR08605.1"/>
    <property type="molecule type" value="Genomic_DNA"/>
</dbReference>
<sequence>MAFGITRDELRKWKASIDNGKIAFITHFWLDDRFPDMKTVTKVGCKDLGRLAEWGSGYGLKKEWIHIRKDGYSHYDLLGNKQLQILREEGKLYQLSRLTQIKPGSS</sequence>
<organism evidence="1 2">
    <name type="scientific">Siminovitchia fortis</name>
    <dbReference type="NCBI Taxonomy" id="254758"/>
    <lineage>
        <taxon>Bacteria</taxon>
        <taxon>Bacillati</taxon>
        <taxon>Bacillota</taxon>
        <taxon>Bacilli</taxon>
        <taxon>Bacillales</taxon>
        <taxon>Bacillaceae</taxon>
        <taxon>Siminovitchia</taxon>
    </lineage>
</organism>
<accession>A0A443IQR4</accession>
<evidence type="ECO:0008006" key="3">
    <source>
        <dbReference type="Google" id="ProtNLM"/>
    </source>
</evidence>
<dbReference type="AlphaFoldDB" id="A0A443IQR4"/>
<name>A0A443IQR4_9BACI</name>
<evidence type="ECO:0000313" key="2">
    <source>
        <dbReference type="Proteomes" id="UP000273811"/>
    </source>
</evidence>
<reference evidence="1" key="1">
    <citation type="submission" date="2018-12" db="EMBL/GenBank/DDBJ databases">
        <authorList>
            <person name="Sun L."/>
            <person name="Chen Z."/>
        </authorList>
    </citation>
    <scope>NUCLEOTIDE SEQUENCE [LARGE SCALE GENOMIC DNA]</scope>
    <source>
        <strain evidence="1">DSM 16012</strain>
    </source>
</reference>
<dbReference type="Proteomes" id="UP000273811">
    <property type="component" value="Unassembled WGS sequence"/>
</dbReference>
<keyword evidence="2" id="KW-1185">Reference proteome</keyword>
<evidence type="ECO:0000313" key="1">
    <source>
        <dbReference type="EMBL" id="RWR08605.1"/>
    </source>
</evidence>
<proteinExistence type="predicted"/>
<comment type="caution">
    <text evidence="1">The sequence shown here is derived from an EMBL/GenBank/DDBJ whole genome shotgun (WGS) entry which is preliminary data.</text>
</comment>
<dbReference type="OrthoDB" id="2361368at2"/>